<dbReference type="Pfam" id="PF01904">
    <property type="entry name" value="DUF72"/>
    <property type="match status" value="1"/>
</dbReference>
<dbReference type="AlphaFoldDB" id="A0A4R4KQW8"/>
<dbReference type="Proteomes" id="UP000295706">
    <property type="component" value="Unassembled WGS sequence"/>
</dbReference>
<organism evidence="1 2">
    <name type="scientific">Arundinibacter roseus</name>
    <dbReference type="NCBI Taxonomy" id="2070510"/>
    <lineage>
        <taxon>Bacteria</taxon>
        <taxon>Pseudomonadati</taxon>
        <taxon>Bacteroidota</taxon>
        <taxon>Cytophagia</taxon>
        <taxon>Cytophagales</taxon>
        <taxon>Spirosomataceae</taxon>
        <taxon>Arundinibacter</taxon>
    </lineage>
</organism>
<dbReference type="OrthoDB" id="9780310at2"/>
<sequence>MDFGKVDDLSTIDFTLPAPHPLTAQVLANSPKVAQPQIFVGPPVWSNKEWVGKIYPSTAREKDFLYHYSRQFNTIELNVTHYQIPSETTIARWRESVPNHFRFCPKWPQSISHEAQLVNVMLPSTQFVEAVQGLGPALGTTFLQLGPSFDTSKWAALENFLKVIPEGFPLAVEFRHPGWFEDQAQWQKTMDYFRQHNIGTVMSDVAGRRDVLHMCLPTPTLVLRFVGNDLHPTDYSRTDAWIDQLKNWLKDGLQTAYIFIHCGENTRAPELTRYWIEELNAKTGLSVESPIIRPQVVQGSLF</sequence>
<dbReference type="PANTHER" id="PTHR30348:SF9">
    <property type="entry name" value="UPF0759 PROTEIN YECE"/>
    <property type="match status" value="1"/>
</dbReference>
<keyword evidence="2" id="KW-1185">Reference proteome</keyword>
<dbReference type="EMBL" id="SMJU01000001">
    <property type="protein sequence ID" value="TDB69039.1"/>
    <property type="molecule type" value="Genomic_DNA"/>
</dbReference>
<evidence type="ECO:0000313" key="2">
    <source>
        <dbReference type="Proteomes" id="UP000295706"/>
    </source>
</evidence>
<dbReference type="RefSeq" id="WP_132113738.1">
    <property type="nucleotide sequence ID" value="NZ_SMJU01000001.1"/>
</dbReference>
<accession>A0A4R4KQW8</accession>
<name>A0A4R4KQW8_9BACT</name>
<dbReference type="InterPro" id="IPR036520">
    <property type="entry name" value="UPF0759_sf"/>
</dbReference>
<dbReference type="PANTHER" id="PTHR30348">
    <property type="entry name" value="UNCHARACTERIZED PROTEIN YECE"/>
    <property type="match status" value="1"/>
</dbReference>
<dbReference type="Gene3D" id="3.20.20.410">
    <property type="entry name" value="Protein of unknown function UPF0759"/>
    <property type="match status" value="1"/>
</dbReference>
<dbReference type="SUPFAM" id="SSF117396">
    <property type="entry name" value="TM1631-like"/>
    <property type="match status" value="1"/>
</dbReference>
<proteinExistence type="predicted"/>
<gene>
    <name evidence="1" type="ORF">EZE20_01515</name>
</gene>
<protein>
    <submittedName>
        <fullName evidence="1">DUF72 domain-containing protein</fullName>
    </submittedName>
</protein>
<comment type="caution">
    <text evidence="1">The sequence shown here is derived from an EMBL/GenBank/DDBJ whole genome shotgun (WGS) entry which is preliminary data.</text>
</comment>
<dbReference type="InterPro" id="IPR002763">
    <property type="entry name" value="DUF72"/>
</dbReference>
<evidence type="ECO:0000313" key="1">
    <source>
        <dbReference type="EMBL" id="TDB69039.1"/>
    </source>
</evidence>
<reference evidence="1 2" key="1">
    <citation type="submission" date="2019-02" db="EMBL/GenBank/DDBJ databases">
        <title>Arundinibacter roseus gen. nov., sp. nov., a new member of the family Cytophagaceae.</title>
        <authorList>
            <person name="Szuroczki S."/>
            <person name="Khayer B."/>
            <person name="Sproer C."/>
            <person name="Toumi M."/>
            <person name="Szabo A."/>
            <person name="Felfoldi T."/>
            <person name="Schumann P."/>
            <person name="Toth E."/>
        </authorList>
    </citation>
    <scope>NUCLEOTIDE SEQUENCE [LARGE SCALE GENOMIC DNA]</scope>
    <source>
        <strain evidence="1 2">DMA-k-7a</strain>
    </source>
</reference>